<sequence>MSCNRTLRRARSTCIKRQGGKPGQHKAKVLSLLRQLQTVSRQVLGWAALHPLYKVIIQYIVLRVRISQHQGGRRRARRPSPGSSSSSSFGASSTPSNIFALSDALLAADNPMAPMDITLMQPSTASFLLTPASGPVLSSFNLGLPTDTAANDIMTASSCNCYV</sequence>
<proteinExistence type="predicted"/>
<evidence type="ECO:0000256" key="1">
    <source>
        <dbReference type="SAM" id="MobiDB-lite"/>
    </source>
</evidence>
<dbReference type="EMBL" id="JRHA01000002">
    <property type="protein sequence ID" value="PQK10025.1"/>
    <property type="molecule type" value="Genomic_DNA"/>
</dbReference>
<dbReference type="AlphaFoldDB" id="A0A2S7Y1I1"/>
<feature type="region of interest" description="Disordered" evidence="1">
    <location>
        <begin position="70"/>
        <end position="94"/>
    </location>
</feature>
<feature type="compositionally biased region" description="Low complexity" evidence="1">
    <location>
        <begin position="79"/>
        <end position="94"/>
    </location>
</feature>
<name>A0A2S7Y1I1_BEABA</name>
<evidence type="ECO:0000313" key="2">
    <source>
        <dbReference type="EMBL" id="PQK10025.1"/>
    </source>
</evidence>
<protein>
    <submittedName>
        <fullName evidence="2">Uncharacterized protein</fullName>
    </submittedName>
</protein>
<gene>
    <name evidence="2" type="ORF">BB8028_0002g03490</name>
</gene>
<dbReference type="Proteomes" id="UP000237441">
    <property type="component" value="Unassembled WGS sequence"/>
</dbReference>
<dbReference type="OrthoDB" id="2123952at2759"/>
<organism evidence="2 3">
    <name type="scientific">Beauveria bassiana</name>
    <name type="common">White muscardine disease fungus</name>
    <name type="synonym">Tritirachium shiotae</name>
    <dbReference type="NCBI Taxonomy" id="176275"/>
    <lineage>
        <taxon>Eukaryota</taxon>
        <taxon>Fungi</taxon>
        <taxon>Dikarya</taxon>
        <taxon>Ascomycota</taxon>
        <taxon>Pezizomycotina</taxon>
        <taxon>Sordariomycetes</taxon>
        <taxon>Hypocreomycetidae</taxon>
        <taxon>Hypocreales</taxon>
        <taxon>Cordycipitaceae</taxon>
        <taxon>Beauveria</taxon>
    </lineage>
</organism>
<comment type="caution">
    <text evidence="2">The sequence shown here is derived from an EMBL/GenBank/DDBJ whole genome shotgun (WGS) entry which is preliminary data.</text>
</comment>
<evidence type="ECO:0000313" key="3">
    <source>
        <dbReference type="Proteomes" id="UP000237441"/>
    </source>
</evidence>
<accession>A0A2S7Y1I1</accession>
<reference evidence="2 3" key="1">
    <citation type="submission" date="2016-07" db="EMBL/GenBank/DDBJ databases">
        <title>Comparative genomics of the entomopathogenic fungus Beauveria bassiana.</title>
        <authorList>
            <person name="Valero Jimenez C.A."/>
            <person name="Zwaan B.J."/>
            <person name="Van Kan J.A."/>
            <person name="Takken W."/>
            <person name="Debets A.J."/>
            <person name="Schoustra S.E."/>
            <person name="Koenraadt C.J."/>
        </authorList>
    </citation>
    <scope>NUCLEOTIDE SEQUENCE [LARGE SCALE GENOMIC DNA]</scope>
    <source>
        <strain evidence="2 3">ARSEF 8028</strain>
    </source>
</reference>